<feature type="signal peptide" evidence="2">
    <location>
        <begin position="1"/>
        <end position="20"/>
    </location>
</feature>
<evidence type="ECO:0000313" key="3">
    <source>
        <dbReference type="EMBL" id="KGE02804.1"/>
    </source>
</evidence>
<dbReference type="Proteomes" id="UP000029640">
    <property type="component" value="Unassembled WGS sequence"/>
</dbReference>
<reference evidence="3 4" key="1">
    <citation type="journal article" date="2014" name="Genome Announc.">
        <title>Genome Sequence of Gammaproteobacterial Pseudohaliea rubra Type Strain DSM 19751, Isolated from Coastal Seawater of the Mediterranean Sea.</title>
        <authorList>
            <person name="Spring S."/>
            <person name="Fiebig A."/>
            <person name="Riedel T."/>
            <person name="Goker M."/>
            <person name="Klenk H.P."/>
        </authorList>
    </citation>
    <scope>NUCLEOTIDE SEQUENCE [LARGE SCALE GENOMIC DNA]</scope>
    <source>
        <strain evidence="3 4">DSM 19751</strain>
    </source>
</reference>
<dbReference type="PROSITE" id="PS51257">
    <property type="entry name" value="PROKAR_LIPOPROTEIN"/>
    <property type="match status" value="1"/>
</dbReference>
<dbReference type="InterPro" id="IPR004963">
    <property type="entry name" value="PAE/NOTUM"/>
</dbReference>
<evidence type="ECO:0000256" key="1">
    <source>
        <dbReference type="SAM" id="MobiDB-lite"/>
    </source>
</evidence>
<feature type="compositionally biased region" description="Pro residues" evidence="1">
    <location>
        <begin position="29"/>
        <end position="41"/>
    </location>
</feature>
<dbReference type="RefSeq" id="WP_035518106.1">
    <property type="nucleotide sequence ID" value="NZ_KN234802.1"/>
</dbReference>
<dbReference type="GO" id="GO:0016787">
    <property type="term" value="F:hydrolase activity"/>
    <property type="evidence" value="ECO:0007669"/>
    <property type="project" value="InterPro"/>
</dbReference>
<dbReference type="OrthoDB" id="9802991at2"/>
<protein>
    <submittedName>
        <fullName evidence="3">Putative vtpJ-therm</fullName>
    </submittedName>
</protein>
<gene>
    <name evidence="3" type="ORF">HRUBRA_02617</name>
</gene>
<keyword evidence="4" id="KW-1185">Reference proteome</keyword>
<sequence length="371" mass="39882">MFVRRPLFLALAVLTLAACSDSDNTLTNDPPPPPEPEPEPAPFAELYEQGVDRYLGLYTPMTSETEGDVVNHAFGAGDGPRCLTGGEYTMATRDQGSAELMIFLEGGGACWSDLCSATETAAPGIPPFGILNPGTPGNPVASWNTAYLPYCDGSIFSGDIDIDLDDDGMTDRYQRGLKNLSAALDVVANSFPSPERILLTGNSAGGFGTDYALPLVRKLFPDTPIELVNDSGVGISRPGLIDQFVEEWNAAAFIPASCDDCIGEDGHLTDYHKWQLGEDDNLRLGFMSTRQDTVIADVFVGIGGEAFEAALIPEMEELEAAYPERFRSFIANGNSHTFIQAQFDLAVQGTSVKEWIGLMLDGSADWVSLID</sequence>
<evidence type="ECO:0000313" key="4">
    <source>
        <dbReference type="Proteomes" id="UP000029640"/>
    </source>
</evidence>
<accession>A0A095WVX8</accession>
<feature type="chain" id="PRO_5001912074" evidence="2">
    <location>
        <begin position="21"/>
        <end position="371"/>
    </location>
</feature>
<dbReference type="AlphaFoldDB" id="A0A095WVX8"/>
<dbReference type="Pfam" id="PF03283">
    <property type="entry name" value="PAE"/>
    <property type="match status" value="1"/>
</dbReference>
<dbReference type="PANTHER" id="PTHR21562:SF83">
    <property type="entry name" value="PECTIN ACETYLESTERASE 4"/>
    <property type="match status" value="1"/>
</dbReference>
<comment type="caution">
    <text evidence="3">The sequence shown here is derived from an EMBL/GenBank/DDBJ whole genome shotgun (WGS) entry which is preliminary data.</text>
</comment>
<dbReference type="Gene3D" id="3.40.50.1820">
    <property type="entry name" value="alpha/beta hydrolase"/>
    <property type="match status" value="1"/>
</dbReference>
<dbReference type="InterPro" id="IPR029058">
    <property type="entry name" value="AB_hydrolase_fold"/>
</dbReference>
<dbReference type="HOGENOM" id="CLU_745496_0_0_6"/>
<dbReference type="eggNOG" id="COG0657">
    <property type="taxonomic scope" value="Bacteria"/>
</dbReference>
<dbReference type="EMBL" id="AUVB01000083">
    <property type="protein sequence ID" value="KGE02804.1"/>
    <property type="molecule type" value="Genomic_DNA"/>
</dbReference>
<dbReference type="SUPFAM" id="SSF53474">
    <property type="entry name" value="alpha/beta-Hydrolases"/>
    <property type="match status" value="1"/>
</dbReference>
<evidence type="ECO:0000256" key="2">
    <source>
        <dbReference type="SAM" id="SignalP"/>
    </source>
</evidence>
<name>A0A095WVX8_9GAMM</name>
<feature type="region of interest" description="Disordered" evidence="1">
    <location>
        <begin position="22"/>
        <end position="41"/>
    </location>
</feature>
<keyword evidence="2" id="KW-0732">Signal</keyword>
<dbReference type="STRING" id="1265313.HRUBRA_02617"/>
<organism evidence="3 4">
    <name type="scientific">Pseudohaliea rubra DSM 19751</name>
    <dbReference type="NCBI Taxonomy" id="1265313"/>
    <lineage>
        <taxon>Bacteria</taxon>
        <taxon>Pseudomonadati</taxon>
        <taxon>Pseudomonadota</taxon>
        <taxon>Gammaproteobacteria</taxon>
        <taxon>Cellvibrionales</taxon>
        <taxon>Halieaceae</taxon>
        <taxon>Pseudohaliea</taxon>
    </lineage>
</organism>
<proteinExistence type="predicted"/>
<dbReference type="PANTHER" id="PTHR21562">
    <property type="entry name" value="NOTUM-RELATED"/>
    <property type="match status" value="1"/>
</dbReference>